<organism evidence="2 3">
    <name type="scientific">Austropuccinia psidii MF-1</name>
    <dbReference type="NCBI Taxonomy" id="1389203"/>
    <lineage>
        <taxon>Eukaryota</taxon>
        <taxon>Fungi</taxon>
        <taxon>Dikarya</taxon>
        <taxon>Basidiomycota</taxon>
        <taxon>Pucciniomycotina</taxon>
        <taxon>Pucciniomycetes</taxon>
        <taxon>Pucciniales</taxon>
        <taxon>Sphaerophragmiaceae</taxon>
        <taxon>Austropuccinia</taxon>
    </lineage>
</organism>
<dbReference type="EMBL" id="AVOT02014313">
    <property type="protein sequence ID" value="MBW0497683.1"/>
    <property type="molecule type" value="Genomic_DNA"/>
</dbReference>
<gene>
    <name evidence="2" type="ORF">O181_037398</name>
</gene>
<name>A0A9Q3DBB6_9BASI</name>
<proteinExistence type="predicted"/>
<sequence length="104" mass="11328">MSCKGQVQQIKAWLKNQSILSEDQKKELAQGKENSPVEAPQAPKSSKKVQASPKDKSEVQAKGKGKGKVQVEQALPTELQNSKERKDSCGQCVQYGKSSDGVQK</sequence>
<comment type="caution">
    <text evidence="2">The sequence shown here is derived from an EMBL/GenBank/DDBJ whole genome shotgun (WGS) entry which is preliminary data.</text>
</comment>
<evidence type="ECO:0000313" key="3">
    <source>
        <dbReference type="Proteomes" id="UP000765509"/>
    </source>
</evidence>
<keyword evidence="3" id="KW-1185">Reference proteome</keyword>
<protein>
    <submittedName>
        <fullName evidence="2">Uncharacterized protein</fullName>
    </submittedName>
</protein>
<dbReference type="AlphaFoldDB" id="A0A9Q3DBB6"/>
<reference evidence="2" key="1">
    <citation type="submission" date="2021-03" db="EMBL/GenBank/DDBJ databases">
        <title>Draft genome sequence of rust myrtle Austropuccinia psidii MF-1, a brazilian biotype.</title>
        <authorList>
            <person name="Quecine M.C."/>
            <person name="Pachon D.M.R."/>
            <person name="Bonatelli M.L."/>
            <person name="Correr F.H."/>
            <person name="Franceschini L.M."/>
            <person name="Leite T.F."/>
            <person name="Margarido G.R.A."/>
            <person name="Almeida C.A."/>
            <person name="Ferrarezi J.A."/>
            <person name="Labate C.A."/>
        </authorList>
    </citation>
    <scope>NUCLEOTIDE SEQUENCE</scope>
    <source>
        <strain evidence="2">MF-1</strain>
    </source>
</reference>
<dbReference type="Proteomes" id="UP000765509">
    <property type="component" value="Unassembled WGS sequence"/>
</dbReference>
<accession>A0A9Q3DBB6</accession>
<evidence type="ECO:0000313" key="2">
    <source>
        <dbReference type="EMBL" id="MBW0497683.1"/>
    </source>
</evidence>
<evidence type="ECO:0000256" key="1">
    <source>
        <dbReference type="SAM" id="MobiDB-lite"/>
    </source>
</evidence>
<feature type="region of interest" description="Disordered" evidence="1">
    <location>
        <begin position="24"/>
        <end position="104"/>
    </location>
</feature>